<dbReference type="EMBL" id="CP019698">
    <property type="protein sequence ID" value="AQS59822.1"/>
    <property type="molecule type" value="Genomic_DNA"/>
</dbReference>
<keyword evidence="6" id="KW-1006">Bacterial flagellum protein export</keyword>
<dbReference type="GO" id="GO:0015031">
    <property type="term" value="P:protein transport"/>
    <property type="evidence" value="ECO:0007669"/>
    <property type="project" value="UniProtKB-KW"/>
</dbReference>
<evidence type="ECO:0000256" key="2">
    <source>
        <dbReference type="ARBA" id="ARBA00006602"/>
    </source>
</evidence>
<evidence type="ECO:0000256" key="7">
    <source>
        <dbReference type="SAM" id="Coils"/>
    </source>
</evidence>
<keyword evidence="9" id="KW-0966">Cell projection</keyword>
<comment type="similarity">
    <text evidence="2">Belongs to the FliH family.</text>
</comment>
<dbReference type="PANTHER" id="PTHR34982:SF1">
    <property type="entry name" value="FLAGELLAR ASSEMBLY PROTEIN FLIH"/>
    <property type="match status" value="1"/>
</dbReference>
<dbReference type="OrthoDB" id="1805933at2"/>
<evidence type="ECO:0000256" key="1">
    <source>
        <dbReference type="ARBA" id="ARBA00003041"/>
    </source>
</evidence>
<keyword evidence="10" id="KW-1185">Reference proteome</keyword>
<dbReference type="Pfam" id="PF02108">
    <property type="entry name" value="FliH"/>
    <property type="match status" value="1"/>
</dbReference>
<dbReference type="AlphaFoldDB" id="A0A1S6IYH5"/>
<dbReference type="GO" id="GO:0044781">
    <property type="term" value="P:bacterial-type flagellum organization"/>
    <property type="evidence" value="ECO:0007669"/>
    <property type="project" value="UniProtKB-KW"/>
</dbReference>
<dbReference type="KEGG" id="dfg:B0537_12465"/>
<gene>
    <name evidence="9" type="ORF">B0537_12465</name>
</gene>
<accession>A0A1S6IYH5</accession>
<reference evidence="9 10" key="1">
    <citation type="journal article" date="2016" name="Int. J. Syst. Evol. Microbiol.">
        <title>Desulfotomaculum ferrireducens sp. nov., a moderately thermophilic sulfate-reducing and dissimilatory Fe(III)-reducing bacterium isolated from compost.</title>
        <authorList>
            <person name="Yang G."/>
            <person name="Guo J."/>
            <person name="Zhuang L."/>
            <person name="Yuan Y."/>
            <person name="Zhou S."/>
        </authorList>
    </citation>
    <scope>NUCLEOTIDE SEQUENCE [LARGE SCALE GENOMIC DNA]</scope>
    <source>
        <strain evidence="9 10">GSS09</strain>
    </source>
</reference>
<organism evidence="9 10">
    <name type="scientific">Desulforamulus ferrireducens</name>
    <dbReference type="NCBI Taxonomy" id="1833852"/>
    <lineage>
        <taxon>Bacteria</taxon>
        <taxon>Bacillati</taxon>
        <taxon>Bacillota</taxon>
        <taxon>Clostridia</taxon>
        <taxon>Eubacteriales</taxon>
        <taxon>Peptococcaceae</taxon>
        <taxon>Desulforamulus</taxon>
    </lineage>
</organism>
<evidence type="ECO:0000313" key="10">
    <source>
        <dbReference type="Proteomes" id="UP000189464"/>
    </source>
</evidence>
<dbReference type="RefSeq" id="WP_077714865.1">
    <property type="nucleotide sequence ID" value="NZ_CP019698.1"/>
</dbReference>
<proteinExistence type="inferred from homology"/>
<dbReference type="InterPro" id="IPR018035">
    <property type="entry name" value="Flagellar_FliH/T3SS_HrpE"/>
</dbReference>
<keyword evidence="4" id="KW-1005">Bacterial flagellum biogenesis</keyword>
<sequence>MFKIIKSAPVNQADQMLPLRELALEPEKVEKVEEEEPTISPEELLQLAQQQAEEMIARAKSEASLILQQAKEQASMEAQQLREQAKESGWQEGIHAAEAEAETIRQQAREVLRQAQEVYKRTLDQMEPQIVDLAVDIAERVLMTQLAVEPRTIMEIAKECIELVKNRPFINVYVNQVDFGIVEEGKNQLLQGLPGKVELNILVDNGIEPGGCRFETDQGQVDATLETRWQEVIKALYGQEE</sequence>
<keyword evidence="5" id="KW-0653">Protein transport</keyword>
<dbReference type="STRING" id="1833852.B0537_12465"/>
<keyword evidence="9" id="KW-0282">Flagellum</keyword>
<protein>
    <submittedName>
        <fullName evidence="9">Flagellar biosynthesis protein</fullName>
    </submittedName>
</protein>
<evidence type="ECO:0000256" key="3">
    <source>
        <dbReference type="ARBA" id="ARBA00022448"/>
    </source>
</evidence>
<dbReference type="SUPFAM" id="SSF160527">
    <property type="entry name" value="V-type ATPase subunit E-like"/>
    <property type="match status" value="1"/>
</dbReference>
<dbReference type="Proteomes" id="UP000189464">
    <property type="component" value="Chromosome"/>
</dbReference>
<evidence type="ECO:0000313" key="9">
    <source>
        <dbReference type="EMBL" id="AQS59822.1"/>
    </source>
</evidence>
<dbReference type="GO" id="GO:0005829">
    <property type="term" value="C:cytosol"/>
    <property type="evidence" value="ECO:0007669"/>
    <property type="project" value="TreeGrafter"/>
</dbReference>
<name>A0A1S6IYH5_9FIRM</name>
<dbReference type="CDD" id="cd06503">
    <property type="entry name" value="ATP-synt_Fo_b"/>
    <property type="match status" value="1"/>
</dbReference>
<keyword evidence="7" id="KW-0175">Coiled coil</keyword>
<keyword evidence="9" id="KW-0969">Cilium</keyword>
<evidence type="ECO:0000256" key="6">
    <source>
        <dbReference type="ARBA" id="ARBA00023225"/>
    </source>
</evidence>
<evidence type="ECO:0000256" key="5">
    <source>
        <dbReference type="ARBA" id="ARBA00022927"/>
    </source>
</evidence>
<dbReference type="PANTHER" id="PTHR34982">
    <property type="entry name" value="YOP PROTEINS TRANSLOCATION PROTEIN L"/>
    <property type="match status" value="1"/>
</dbReference>
<feature type="domain" description="Flagellar assembly protein FliH/Type III secretion system HrpE" evidence="8">
    <location>
        <begin position="105"/>
        <end position="232"/>
    </location>
</feature>
<comment type="function">
    <text evidence="1">Needed for flagellar regrowth and assembly.</text>
</comment>
<dbReference type="InterPro" id="IPR051472">
    <property type="entry name" value="T3SS_Stator/FliH"/>
</dbReference>
<keyword evidence="3" id="KW-0813">Transport</keyword>
<feature type="coiled-coil region" evidence="7">
    <location>
        <begin position="42"/>
        <end position="125"/>
    </location>
</feature>
<evidence type="ECO:0000259" key="8">
    <source>
        <dbReference type="Pfam" id="PF02108"/>
    </source>
</evidence>
<evidence type="ECO:0000256" key="4">
    <source>
        <dbReference type="ARBA" id="ARBA00022795"/>
    </source>
</evidence>